<gene>
    <name evidence="7" type="ORF">FHS12_001835</name>
</gene>
<name>A0A7W5A3M7_9ACTN</name>
<evidence type="ECO:0000256" key="4">
    <source>
        <dbReference type="ARBA" id="ARBA00023136"/>
    </source>
</evidence>
<evidence type="ECO:0000313" key="8">
    <source>
        <dbReference type="Proteomes" id="UP000577707"/>
    </source>
</evidence>
<reference evidence="7 8" key="1">
    <citation type="submission" date="2020-08" db="EMBL/GenBank/DDBJ databases">
        <title>Genomic Encyclopedia of Type Strains, Phase III (KMG-III): the genomes of soil and plant-associated and newly described type strains.</title>
        <authorList>
            <person name="Whitman W."/>
        </authorList>
    </citation>
    <scope>NUCLEOTIDE SEQUENCE [LARGE SCALE GENOMIC DNA]</scope>
    <source>
        <strain evidence="7 8">CECT 3302</strain>
    </source>
</reference>
<dbReference type="InterPro" id="IPR010432">
    <property type="entry name" value="RDD"/>
</dbReference>
<evidence type="ECO:0000256" key="2">
    <source>
        <dbReference type="ARBA" id="ARBA00022692"/>
    </source>
</evidence>
<dbReference type="RefSeq" id="WP_183544392.1">
    <property type="nucleotide sequence ID" value="NZ_BMQT01000003.1"/>
</dbReference>
<dbReference type="AlphaFoldDB" id="A0A7W5A3M7"/>
<dbReference type="PANTHER" id="PTHR38480">
    <property type="entry name" value="SLR0254 PROTEIN"/>
    <property type="match status" value="1"/>
</dbReference>
<feature type="transmembrane region" description="Helical" evidence="5">
    <location>
        <begin position="84"/>
        <end position="104"/>
    </location>
</feature>
<dbReference type="Pfam" id="PF06271">
    <property type="entry name" value="RDD"/>
    <property type="match status" value="1"/>
</dbReference>
<dbReference type="Proteomes" id="UP000577707">
    <property type="component" value="Unassembled WGS sequence"/>
</dbReference>
<sequence>MTLAPQSPERRPQDQRLQQQLPQERELLTDDDLVTGDAVALDLPAAGLGMRLLSGLIDVLVTCVLLLIVLIIFMTATFDTDEALAWAGYIAATASVLVVFPTLIETLTRGRSLGKLALGLRTVRDDGGAISFHHAFVRALVGVVEIYGTSGAAALLCAMIHPRGKRLGDIAAGTYVIRVRVPLSPPAPIRMPPELAAWASRADVAAIPVGLSLAVRRFLSGEVGTHTDPVRRHALADRLATHMQTYVAPGPPPGTPPEAYLAAVLATRRDRDAARLARDDELRKRLTAR</sequence>
<keyword evidence="4 5" id="KW-0472">Membrane</keyword>
<evidence type="ECO:0000259" key="6">
    <source>
        <dbReference type="Pfam" id="PF06271"/>
    </source>
</evidence>
<accession>A0A7W5A3M7</accession>
<keyword evidence="3 5" id="KW-1133">Transmembrane helix</keyword>
<evidence type="ECO:0000256" key="1">
    <source>
        <dbReference type="ARBA" id="ARBA00004141"/>
    </source>
</evidence>
<comment type="caution">
    <text evidence="7">The sequence shown here is derived from an EMBL/GenBank/DDBJ whole genome shotgun (WGS) entry which is preliminary data.</text>
</comment>
<protein>
    <submittedName>
        <fullName evidence="7">Putative RDD family membrane protein YckC</fullName>
    </submittedName>
</protein>
<dbReference type="GO" id="GO:0016020">
    <property type="term" value="C:membrane"/>
    <property type="evidence" value="ECO:0007669"/>
    <property type="project" value="UniProtKB-SubCell"/>
</dbReference>
<evidence type="ECO:0000313" key="7">
    <source>
        <dbReference type="EMBL" id="MBB3088894.1"/>
    </source>
</evidence>
<comment type="subcellular location">
    <subcellularLocation>
        <location evidence="1">Membrane</location>
        <topology evidence="1">Multi-pass membrane protein</topology>
    </subcellularLocation>
</comment>
<feature type="domain" description="RDD" evidence="6">
    <location>
        <begin position="46"/>
        <end position="173"/>
    </location>
</feature>
<dbReference type="PANTHER" id="PTHR38480:SF1">
    <property type="entry name" value="SLR0254 PROTEIN"/>
    <property type="match status" value="1"/>
</dbReference>
<keyword evidence="8" id="KW-1185">Reference proteome</keyword>
<evidence type="ECO:0000256" key="5">
    <source>
        <dbReference type="SAM" id="Phobius"/>
    </source>
</evidence>
<proteinExistence type="predicted"/>
<evidence type="ECO:0000256" key="3">
    <source>
        <dbReference type="ARBA" id="ARBA00022989"/>
    </source>
</evidence>
<feature type="transmembrane region" description="Helical" evidence="5">
    <location>
        <begin position="56"/>
        <end position="78"/>
    </location>
</feature>
<dbReference type="EMBL" id="JACHXG010000003">
    <property type="protein sequence ID" value="MBB3088894.1"/>
    <property type="molecule type" value="Genomic_DNA"/>
</dbReference>
<keyword evidence="2 5" id="KW-0812">Transmembrane</keyword>
<organism evidence="7 8">
    <name type="scientific">Nocardioides albus</name>
    <dbReference type="NCBI Taxonomy" id="1841"/>
    <lineage>
        <taxon>Bacteria</taxon>
        <taxon>Bacillati</taxon>
        <taxon>Actinomycetota</taxon>
        <taxon>Actinomycetes</taxon>
        <taxon>Propionibacteriales</taxon>
        <taxon>Nocardioidaceae</taxon>
        <taxon>Nocardioides</taxon>
    </lineage>
</organism>